<feature type="domain" description="Neurotransmitter-gated ion-channel transmembrane" evidence="2">
    <location>
        <begin position="1"/>
        <end position="214"/>
    </location>
</feature>
<reference evidence="3" key="1">
    <citation type="journal article" date="2023" name="Science">
        <title>Genome structures resolve the early diversification of teleost fishes.</title>
        <authorList>
            <person name="Parey E."/>
            <person name="Louis A."/>
            <person name="Montfort J."/>
            <person name="Bouchez O."/>
            <person name="Roques C."/>
            <person name="Iampietro C."/>
            <person name="Lluch J."/>
            <person name="Castinel A."/>
            <person name="Donnadieu C."/>
            <person name="Desvignes T."/>
            <person name="Floi Bucao C."/>
            <person name="Jouanno E."/>
            <person name="Wen M."/>
            <person name="Mejri S."/>
            <person name="Dirks R."/>
            <person name="Jansen H."/>
            <person name="Henkel C."/>
            <person name="Chen W.J."/>
            <person name="Zahm M."/>
            <person name="Cabau C."/>
            <person name="Klopp C."/>
            <person name="Thompson A.W."/>
            <person name="Robinson-Rechavi M."/>
            <person name="Braasch I."/>
            <person name="Lecointre G."/>
            <person name="Bobe J."/>
            <person name="Postlethwait J.H."/>
            <person name="Berthelot C."/>
            <person name="Roest Crollius H."/>
            <person name="Guiguen Y."/>
        </authorList>
    </citation>
    <scope>NUCLEOTIDE SEQUENCE</scope>
    <source>
        <strain evidence="3">Concon-B</strain>
    </source>
</reference>
<proteinExistence type="predicted"/>
<gene>
    <name evidence="3" type="ORF">COCON_G00092310</name>
</gene>
<dbReference type="Proteomes" id="UP001152803">
    <property type="component" value="Unassembled WGS sequence"/>
</dbReference>
<dbReference type="Pfam" id="PF02932">
    <property type="entry name" value="Neur_chan_memb"/>
    <property type="match status" value="1"/>
</dbReference>
<dbReference type="InterPro" id="IPR006029">
    <property type="entry name" value="Neurotrans-gated_channel_TM"/>
</dbReference>
<evidence type="ECO:0000313" key="3">
    <source>
        <dbReference type="EMBL" id="KAJ8274606.1"/>
    </source>
</evidence>
<feature type="transmembrane region" description="Helical" evidence="1">
    <location>
        <begin position="33"/>
        <end position="54"/>
    </location>
</feature>
<dbReference type="OrthoDB" id="5975154at2759"/>
<evidence type="ECO:0000259" key="2">
    <source>
        <dbReference type="Pfam" id="PF02932"/>
    </source>
</evidence>
<dbReference type="InterPro" id="IPR036719">
    <property type="entry name" value="Neuro-gated_channel_TM_sf"/>
</dbReference>
<dbReference type="EMBL" id="JAFJMO010000006">
    <property type="protein sequence ID" value="KAJ8274606.1"/>
    <property type="molecule type" value="Genomic_DNA"/>
</dbReference>
<evidence type="ECO:0000313" key="4">
    <source>
        <dbReference type="Proteomes" id="UP001152803"/>
    </source>
</evidence>
<evidence type="ECO:0000256" key="1">
    <source>
        <dbReference type="SAM" id="Phobius"/>
    </source>
</evidence>
<keyword evidence="1" id="KW-1133">Transmembrane helix</keyword>
<keyword evidence="1" id="KW-0812">Transmembrane</keyword>
<dbReference type="Gene3D" id="1.20.58.390">
    <property type="entry name" value="Neurotransmitter-gated ion-channel transmembrane domain"/>
    <property type="match status" value="2"/>
</dbReference>
<feature type="transmembrane region" description="Helical" evidence="1">
    <location>
        <begin position="197"/>
        <end position="219"/>
    </location>
</feature>
<comment type="caution">
    <text evidence="3">The sequence shown here is derived from an EMBL/GenBank/DDBJ whole genome shotgun (WGS) entry which is preliminary data.</text>
</comment>
<organism evidence="3 4">
    <name type="scientific">Conger conger</name>
    <name type="common">Conger eel</name>
    <name type="synonym">Muraena conger</name>
    <dbReference type="NCBI Taxonomy" id="82655"/>
    <lineage>
        <taxon>Eukaryota</taxon>
        <taxon>Metazoa</taxon>
        <taxon>Chordata</taxon>
        <taxon>Craniata</taxon>
        <taxon>Vertebrata</taxon>
        <taxon>Euteleostomi</taxon>
        <taxon>Actinopterygii</taxon>
        <taxon>Neopterygii</taxon>
        <taxon>Teleostei</taxon>
        <taxon>Anguilliformes</taxon>
        <taxon>Congridae</taxon>
        <taxon>Conger</taxon>
    </lineage>
</organism>
<dbReference type="AlphaFoldDB" id="A0A9Q1DM72"/>
<dbReference type="GO" id="GO:0006811">
    <property type="term" value="P:monoatomic ion transport"/>
    <property type="evidence" value="ECO:0007669"/>
    <property type="project" value="InterPro"/>
</dbReference>
<sequence>MSIAILLAQTVFLFLIAKKVPETSQATPLIGKYLIFVMSVTTIVVMNCVIVLNVSLRTPNTHLMTDKVRKVFLNILPRMLHMRMRPWTPADPPSRRRSSLGLIAKADEYFLKTARSEIMFSKLRERNGLMRVVLEQIQNGLQGDTAQDVCASLAQASSAVKQCVASCKHITESIDQQNRFQNENEEWFLVARVIDRVCFFGMALLFILGTIGIFLMGHFNKAPSMPFPDDPKTYLPK</sequence>
<keyword evidence="4" id="KW-1185">Reference proteome</keyword>
<dbReference type="GO" id="GO:0016020">
    <property type="term" value="C:membrane"/>
    <property type="evidence" value="ECO:0007669"/>
    <property type="project" value="InterPro"/>
</dbReference>
<dbReference type="InterPro" id="IPR038050">
    <property type="entry name" value="Neuro_actylchol_rec"/>
</dbReference>
<name>A0A9Q1DM72_CONCO</name>
<protein>
    <recommendedName>
        <fullName evidence="2">Neurotransmitter-gated ion-channel transmembrane domain-containing protein</fullName>
    </recommendedName>
</protein>
<dbReference type="SUPFAM" id="SSF90112">
    <property type="entry name" value="Neurotransmitter-gated ion-channel transmembrane pore"/>
    <property type="match status" value="1"/>
</dbReference>
<keyword evidence="1" id="KW-0472">Membrane</keyword>
<accession>A0A9Q1DM72</accession>